<dbReference type="PANTHER" id="PTHR47338:SF29">
    <property type="entry name" value="ZN(2)-C6 FUNGAL-TYPE DOMAIN-CONTAINING PROTEIN"/>
    <property type="match status" value="1"/>
</dbReference>
<evidence type="ECO:0000256" key="3">
    <source>
        <dbReference type="ARBA" id="ARBA00023015"/>
    </source>
</evidence>
<dbReference type="PANTHER" id="PTHR47338">
    <property type="entry name" value="ZN(II)2CYS6 TRANSCRIPTION FACTOR (EUROFUNG)-RELATED"/>
    <property type="match status" value="1"/>
</dbReference>
<dbReference type="Pfam" id="PF00172">
    <property type="entry name" value="Zn_clus"/>
    <property type="match status" value="1"/>
</dbReference>
<feature type="region of interest" description="Disordered" evidence="6">
    <location>
        <begin position="1"/>
        <end position="63"/>
    </location>
</feature>
<proteinExistence type="predicted"/>
<reference evidence="8 9" key="1">
    <citation type="submission" date="2014-04" db="EMBL/GenBank/DDBJ databases">
        <authorList>
            <consortium name="DOE Joint Genome Institute"/>
            <person name="Kuo A."/>
            <person name="Zuccaro A."/>
            <person name="Kohler A."/>
            <person name="Nagy L.G."/>
            <person name="Floudas D."/>
            <person name="Copeland A."/>
            <person name="Barry K.W."/>
            <person name="Cichocki N."/>
            <person name="Veneault-Fourrey C."/>
            <person name="LaButti K."/>
            <person name="Lindquist E.A."/>
            <person name="Lipzen A."/>
            <person name="Lundell T."/>
            <person name="Morin E."/>
            <person name="Murat C."/>
            <person name="Sun H."/>
            <person name="Tunlid A."/>
            <person name="Henrissat B."/>
            <person name="Grigoriev I.V."/>
            <person name="Hibbett D.S."/>
            <person name="Martin F."/>
            <person name="Nordberg H.P."/>
            <person name="Cantor M.N."/>
            <person name="Hua S.X."/>
        </authorList>
    </citation>
    <scope>NUCLEOTIDE SEQUENCE [LARGE SCALE GENOMIC DNA]</scope>
    <source>
        <strain evidence="8 9">MAFF 305830</strain>
    </source>
</reference>
<evidence type="ECO:0000256" key="1">
    <source>
        <dbReference type="ARBA" id="ARBA00004123"/>
    </source>
</evidence>
<evidence type="ECO:0000256" key="5">
    <source>
        <dbReference type="ARBA" id="ARBA00023242"/>
    </source>
</evidence>
<keyword evidence="9" id="KW-1185">Reference proteome</keyword>
<name>A0A0C2WRK7_SERVB</name>
<dbReference type="CDD" id="cd14725">
    <property type="entry name" value="ZIP_Gal4-like_2"/>
    <property type="match status" value="1"/>
</dbReference>
<keyword evidence="2" id="KW-0479">Metal-binding</keyword>
<dbReference type="InterPro" id="IPR036864">
    <property type="entry name" value="Zn2-C6_fun-type_DNA-bd_sf"/>
</dbReference>
<reference evidence="9" key="2">
    <citation type="submission" date="2015-01" db="EMBL/GenBank/DDBJ databases">
        <title>Evolutionary Origins and Diversification of the Mycorrhizal Mutualists.</title>
        <authorList>
            <consortium name="DOE Joint Genome Institute"/>
            <consortium name="Mycorrhizal Genomics Consortium"/>
            <person name="Kohler A."/>
            <person name="Kuo A."/>
            <person name="Nagy L.G."/>
            <person name="Floudas D."/>
            <person name="Copeland A."/>
            <person name="Barry K.W."/>
            <person name="Cichocki N."/>
            <person name="Veneault-Fourrey C."/>
            <person name="LaButti K."/>
            <person name="Lindquist E.A."/>
            <person name="Lipzen A."/>
            <person name="Lundell T."/>
            <person name="Morin E."/>
            <person name="Murat C."/>
            <person name="Riley R."/>
            <person name="Ohm R."/>
            <person name="Sun H."/>
            <person name="Tunlid A."/>
            <person name="Henrissat B."/>
            <person name="Grigoriev I.V."/>
            <person name="Hibbett D.S."/>
            <person name="Martin F."/>
        </authorList>
    </citation>
    <scope>NUCLEOTIDE SEQUENCE [LARGE SCALE GENOMIC DNA]</scope>
    <source>
        <strain evidence="9">MAFF 305830</strain>
    </source>
</reference>
<dbReference type="Proteomes" id="UP000054097">
    <property type="component" value="Unassembled WGS sequence"/>
</dbReference>
<evidence type="ECO:0000313" key="9">
    <source>
        <dbReference type="Proteomes" id="UP000054097"/>
    </source>
</evidence>
<dbReference type="InterPro" id="IPR001138">
    <property type="entry name" value="Zn2Cys6_DnaBD"/>
</dbReference>
<dbReference type="InterPro" id="IPR050815">
    <property type="entry name" value="TF_fung"/>
</dbReference>
<dbReference type="Gene3D" id="4.10.240.10">
    <property type="entry name" value="Zn(2)-C6 fungal-type DNA-binding domain"/>
    <property type="match status" value="1"/>
</dbReference>
<keyword evidence="4" id="KW-0804">Transcription</keyword>
<dbReference type="CDD" id="cd12148">
    <property type="entry name" value="fungal_TF_MHR"/>
    <property type="match status" value="1"/>
</dbReference>
<gene>
    <name evidence="8" type="ORF">M408DRAFT_329249</name>
</gene>
<accession>A0A0C2WRK7</accession>
<feature type="compositionally biased region" description="Polar residues" evidence="6">
    <location>
        <begin position="208"/>
        <end position="229"/>
    </location>
</feature>
<feature type="region of interest" description="Disordered" evidence="6">
    <location>
        <begin position="200"/>
        <end position="235"/>
    </location>
</feature>
<dbReference type="OrthoDB" id="2309723at2759"/>
<dbReference type="EMBL" id="KN824291">
    <property type="protein sequence ID" value="KIM28803.1"/>
    <property type="molecule type" value="Genomic_DNA"/>
</dbReference>
<dbReference type="SMART" id="SM00066">
    <property type="entry name" value="GAL4"/>
    <property type="match status" value="1"/>
</dbReference>
<dbReference type="GO" id="GO:0008270">
    <property type="term" value="F:zinc ion binding"/>
    <property type="evidence" value="ECO:0007669"/>
    <property type="project" value="InterPro"/>
</dbReference>
<feature type="compositionally biased region" description="Polar residues" evidence="6">
    <location>
        <begin position="640"/>
        <end position="671"/>
    </location>
</feature>
<evidence type="ECO:0000256" key="4">
    <source>
        <dbReference type="ARBA" id="ARBA00023163"/>
    </source>
</evidence>
<evidence type="ECO:0000259" key="7">
    <source>
        <dbReference type="PROSITE" id="PS50048"/>
    </source>
</evidence>
<comment type="subcellular location">
    <subcellularLocation>
        <location evidence="1">Nucleus</location>
    </subcellularLocation>
</comment>
<dbReference type="SUPFAM" id="SSF57701">
    <property type="entry name" value="Zn2/Cys6 DNA-binding domain"/>
    <property type="match status" value="1"/>
</dbReference>
<dbReference type="CDD" id="cd00067">
    <property type="entry name" value="GAL4"/>
    <property type="match status" value="1"/>
</dbReference>
<dbReference type="STRING" id="933852.A0A0C2WRK7"/>
<feature type="region of interest" description="Disordered" evidence="6">
    <location>
        <begin position="638"/>
        <end position="671"/>
    </location>
</feature>
<dbReference type="PROSITE" id="PS00463">
    <property type="entry name" value="ZN2_CY6_FUNGAL_1"/>
    <property type="match status" value="1"/>
</dbReference>
<feature type="domain" description="Zn(2)-C6 fungal-type" evidence="7">
    <location>
        <begin position="72"/>
        <end position="104"/>
    </location>
</feature>
<protein>
    <recommendedName>
        <fullName evidence="7">Zn(2)-C6 fungal-type domain-containing protein</fullName>
    </recommendedName>
</protein>
<organism evidence="8 9">
    <name type="scientific">Serendipita vermifera MAFF 305830</name>
    <dbReference type="NCBI Taxonomy" id="933852"/>
    <lineage>
        <taxon>Eukaryota</taxon>
        <taxon>Fungi</taxon>
        <taxon>Dikarya</taxon>
        <taxon>Basidiomycota</taxon>
        <taxon>Agaricomycotina</taxon>
        <taxon>Agaricomycetes</taxon>
        <taxon>Sebacinales</taxon>
        <taxon>Serendipitaceae</taxon>
        <taxon>Serendipita</taxon>
    </lineage>
</organism>
<dbReference type="GO" id="GO:0005634">
    <property type="term" value="C:nucleus"/>
    <property type="evidence" value="ECO:0007669"/>
    <property type="project" value="UniProtKB-SubCell"/>
</dbReference>
<keyword evidence="5" id="KW-0539">Nucleus</keyword>
<evidence type="ECO:0000256" key="2">
    <source>
        <dbReference type="ARBA" id="ARBA00022723"/>
    </source>
</evidence>
<sequence length="870" mass="93962">MAPTRRTKNNSNPIYPPSPPSEDDNEYHPHRESSQMASAGRHTPYQRGTSQGAGAAGVGMTGGNVPLQRGSACLSCRKRKMKCDGQRPICGGCTRANRSADCEYDDGKTKTRTQLLQEKIQRLEFRLQQLEGTAPDEGNATTNQAFMQSPGALVLQQRTQAFDFNVASDKDFEFDFGNAASSSATRVYDQEQMKRLIDAATGNDPTIGDSSWDNTGDGSHTQDASNDASDWQEDGLPPRVRQQLLEIVFPHLGRLNVDLHLPTFLQSLNLPPTHAMRPHPSLLHALYLHACALSPPDHYLHSHQAKFARKCREAISASLEFSDRIIDCLRAQCLLATYYFTVGRSLDGYALVCATARLAVGCELNRLVSPIQRTPSVAELPPVDYRRVAHVGLGIGLPTLAATAAASSASSTTPLLDSEGNLDVFHGIAASNLTHPRKISLGFGTGHLPPSSFAYDTQIHSPEPGRILGAASYPLVGGATARSAAQNKPNPILEPPRNARELGERILLFWRIFNMDRFWSVVCGLQPALSEDEIMTVWPRNMEDYQSGNVNDNEYSSVRSLGVRQPIANTRPDATATLVSKSITLFERSARLAASLSPAQPPTEAFWVAFRLMEDSIQQLTASIPSYKRRATGAFESMMGANSGNRSQADSHNPSPTGSVHSESPTTSNHMNYGLAQHNLGFVPVPSSIPPTTPVFGTGAPQIEIDETLVLVHILLCTASVQLHNIFAKEDEASYQKAVSAARTGAAIIAEVAETMNVSGECYDVMLGPCLTLLADILIRDAVRGGPAAMNNLEPELEAVIFVLKAVASHSPFVSRQAALVGAAKDALAVHHDQASDPGQRHVQHQIQVPTVLSMTLPSTPMLPFGSGAV</sequence>
<dbReference type="AlphaFoldDB" id="A0A0C2WRK7"/>
<dbReference type="HOGENOM" id="CLU_022337_0_0_1"/>
<evidence type="ECO:0000256" key="6">
    <source>
        <dbReference type="SAM" id="MobiDB-lite"/>
    </source>
</evidence>
<dbReference type="GO" id="GO:0000981">
    <property type="term" value="F:DNA-binding transcription factor activity, RNA polymerase II-specific"/>
    <property type="evidence" value="ECO:0007669"/>
    <property type="project" value="InterPro"/>
</dbReference>
<dbReference type="PROSITE" id="PS50048">
    <property type="entry name" value="ZN2_CY6_FUNGAL_2"/>
    <property type="match status" value="1"/>
</dbReference>
<keyword evidence="3" id="KW-0805">Transcription regulation</keyword>
<evidence type="ECO:0000313" key="8">
    <source>
        <dbReference type="EMBL" id="KIM28803.1"/>
    </source>
</evidence>